<dbReference type="GeneID" id="54283586"/>
<feature type="region of interest" description="Disordered" evidence="1">
    <location>
        <begin position="251"/>
        <end position="284"/>
    </location>
</feature>
<organism evidence="2 3">
    <name type="scientific">Aaosphaeria arxii CBS 175.79</name>
    <dbReference type="NCBI Taxonomy" id="1450172"/>
    <lineage>
        <taxon>Eukaryota</taxon>
        <taxon>Fungi</taxon>
        <taxon>Dikarya</taxon>
        <taxon>Ascomycota</taxon>
        <taxon>Pezizomycotina</taxon>
        <taxon>Dothideomycetes</taxon>
        <taxon>Pleosporomycetidae</taxon>
        <taxon>Pleosporales</taxon>
        <taxon>Pleosporales incertae sedis</taxon>
        <taxon>Aaosphaeria</taxon>
    </lineage>
</organism>
<reference evidence="2" key="1">
    <citation type="journal article" date="2020" name="Stud. Mycol.">
        <title>101 Dothideomycetes genomes: a test case for predicting lifestyles and emergence of pathogens.</title>
        <authorList>
            <person name="Haridas S."/>
            <person name="Albert R."/>
            <person name="Binder M."/>
            <person name="Bloem J."/>
            <person name="Labutti K."/>
            <person name="Salamov A."/>
            <person name="Andreopoulos B."/>
            <person name="Baker S."/>
            <person name="Barry K."/>
            <person name="Bills G."/>
            <person name="Bluhm B."/>
            <person name="Cannon C."/>
            <person name="Castanera R."/>
            <person name="Culley D."/>
            <person name="Daum C."/>
            <person name="Ezra D."/>
            <person name="Gonzalez J."/>
            <person name="Henrissat B."/>
            <person name="Kuo A."/>
            <person name="Liang C."/>
            <person name="Lipzen A."/>
            <person name="Lutzoni F."/>
            <person name="Magnuson J."/>
            <person name="Mondo S."/>
            <person name="Nolan M."/>
            <person name="Ohm R."/>
            <person name="Pangilinan J."/>
            <person name="Park H.-J."/>
            <person name="Ramirez L."/>
            <person name="Alfaro M."/>
            <person name="Sun H."/>
            <person name="Tritt A."/>
            <person name="Yoshinaga Y."/>
            <person name="Zwiers L.-H."/>
            <person name="Turgeon B."/>
            <person name="Goodwin S."/>
            <person name="Spatafora J."/>
            <person name="Crous P."/>
            <person name="Grigoriev I."/>
        </authorList>
    </citation>
    <scope>NUCLEOTIDE SEQUENCE</scope>
    <source>
        <strain evidence="2">CBS 175.79</strain>
    </source>
</reference>
<evidence type="ECO:0000256" key="1">
    <source>
        <dbReference type="SAM" id="MobiDB-lite"/>
    </source>
</evidence>
<feature type="compositionally biased region" description="Acidic residues" evidence="1">
    <location>
        <begin position="266"/>
        <end position="280"/>
    </location>
</feature>
<dbReference type="RefSeq" id="XP_033378709.1">
    <property type="nucleotide sequence ID" value="XM_033526189.1"/>
</dbReference>
<proteinExistence type="predicted"/>
<feature type="compositionally biased region" description="Low complexity" evidence="1">
    <location>
        <begin position="117"/>
        <end position="126"/>
    </location>
</feature>
<protein>
    <submittedName>
        <fullName evidence="2">Uncharacterized protein</fullName>
    </submittedName>
</protein>
<keyword evidence="3" id="KW-1185">Reference proteome</keyword>
<dbReference type="Proteomes" id="UP000799778">
    <property type="component" value="Unassembled WGS sequence"/>
</dbReference>
<dbReference type="AlphaFoldDB" id="A0A6A5XBT9"/>
<dbReference type="EMBL" id="ML978076">
    <property type="protein sequence ID" value="KAF2010370.1"/>
    <property type="molecule type" value="Genomic_DNA"/>
</dbReference>
<evidence type="ECO:0000313" key="3">
    <source>
        <dbReference type="Proteomes" id="UP000799778"/>
    </source>
</evidence>
<dbReference type="OrthoDB" id="3438274at2759"/>
<feature type="region of interest" description="Disordered" evidence="1">
    <location>
        <begin position="149"/>
        <end position="172"/>
    </location>
</feature>
<feature type="region of interest" description="Disordered" evidence="1">
    <location>
        <begin position="1"/>
        <end position="128"/>
    </location>
</feature>
<accession>A0A6A5XBT9</accession>
<sequence length="354" mass="39633">MPDRQDRESSMLTDTTAEESRRRLVLKLPLSSTRENHHERAPEPSPLFEPARTPYDRSRYSPFRPEQRYSDDPRDAAVFTYGTNDAESSNEYSSSNSDDFNAHDLTISPSHTLPDMTTTTTYYTTPNTPPTSLIEPVLAHARALKAHLSTNTPLQHLSAHPSPPSSRRKVEDDPENIIIKDLRQNHHMSWGGIANYLNARRLERGEPQSMTQPAVYSRFVRNAPKIAMAGGEGGFDVKDYMHLRHASEYPVRAGGGRKRKRKAGEGEEGDGGEDGDVDGEGGEKWQGHGFRAVRVMSKLDADSRELETAVGTGHLVDAVAVVQRGFWGYVADELERSTGKFYDPKAIESRWKEI</sequence>
<name>A0A6A5XBT9_9PLEO</name>
<gene>
    <name evidence="2" type="ORF">BU24DRAFT_413966</name>
</gene>
<evidence type="ECO:0000313" key="2">
    <source>
        <dbReference type="EMBL" id="KAF2010370.1"/>
    </source>
</evidence>
<feature type="compositionally biased region" description="Basic and acidic residues" evidence="1">
    <location>
        <begin position="54"/>
        <end position="75"/>
    </location>
</feature>
<feature type="compositionally biased region" description="Low complexity" evidence="1">
    <location>
        <begin position="87"/>
        <end position="97"/>
    </location>
</feature>